<keyword evidence="4" id="KW-1185">Reference proteome</keyword>
<accession>A0AAD3E1M9</accession>
<feature type="compositionally biased region" description="Low complexity" evidence="1">
    <location>
        <begin position="859"/>
        <end position="886"/>
    </location>
</feature>
<feature type="compositionally biased region" description="Polar residues" evidence="1">
    <location>
        <begin position="522"/>
        <end position="535"/>
    </location>
</feature>
<proteinExistence type="predicted"/>
<feature type="region of interest" description="Disordered" evidence="1">
    <location>
        <begin position="565"/>
        <end position="599"/>
    </location>
</feature>
<feature type="region of interest" description="Disordered" evidence="1">
    <location>
        <begin position="754"/>
        <end position="790"/>
    </location>
</feature>
<dbReference type="InterPro" id="IPR011050">
    <property type="entry name" value="Pectin_lyase_fold/virulence"/>
</dbReference>
<dbReference type="Gene3D" id="2.160.20.10">
    <property type="entry name" value="Single-stranded right-handed beta-helix, Pectin lyase-like"/>
    <property type="match status" value="1"/>
</dbReference>
<feature type="compositionally biased region" description="Pro residues" evidence="1">
    <location>
        <begin position="917"/>
        <end position="929"/>
    </location>
</feature>
<feature type="compositionally biased region" description="Polar residues" evidence="1">
    <location>
        <begin position="671"/>
        <end position="686"/>
    </location>
</feature>
<feature type="region of interest" description="Disordered" evidence="1">
    <location>
        <begin position="859"/>
        <end position="934"/>
    </location>
</feature>
<evidence type="ECO:0000313" key="3">
    <source>
        <dbReference type="EMBL" id="GFR50832.1"/>
    </source>
</evidence>
<protein>
    <recommendedName>
        <fullName evidence="2">Right handed beta helix domain-containing protein</fullName>
    </recommendedName>
</protein>
<reference evidence="3 4" key="1">
    <citation type="journal article" date="2021" name="Sci. Rep.">
        <title>Genome sequencing of the multicellular alga Astrephomene provides insights into convergent evolution of germ-soma differentiation.</title>
        <authorList>
            <person name="Yamashita S."/>
            <person name="Yamamoto K."/>
            <person name="Matsuzaki R."/>
            <person name="Suzuki S."/>
            <person name="Yamaguchi H."/>
            <person name="Hirooka S."/>
            <person name="Minakuchi Y."/>
            <person name="Miyagishima S."/>
            <person name="Kawachi M."/>
            <person name="Toyoda A."/>
            <person name="Nozaki H."/>
        </authorList>
    </citation>
    <scope>NUCLEOTIDE SEQUENCE [LARGE SCALE GENOMIC DNA]</scope>
    <source>
        <strain evidence="3 4">NIES-4017</strain>
    </source>
</reference>
<feature type="region of interest" description="Disordered" evidence="1">
    <location>
        <begin position="658"/>
        <end position="686"/>
    </location>
</feature>
<feature type="compositionally biased region" description="Low complexity" evidence="1">
    <location>
        <begin position="203"/>
        <end position="212"/>
    </location>
</feature>
<evidence type="ECO:0000259" key="2">
    <source>
        <dbReference type="Pfam" id="PF13229"/>
    </source>
</evidence>
<feature type="compositionally biased region" description="Low complexity" evidence="1">
    <location>
        <begin position="499"/>
        <end position="516"/>
    </location>
</feature>
<organism evidence="3 4">
    <name type="scientific">Astrephomene gubernaculifera</name>
    <dbReference type="NCBI Taxonomy" id="47775"/>
    <lineage>
        <taxon>Eukaryota</taxon>
        <taxon>Viridiplantae</taxon>
        <taxon>Chlorophyta</taxon>
        <taxon>core chlorophytes</taxon>
        <taxon>Chlorophyceae</taxon>
        <taxon>CS clade</taxon>
        <taxon>Chlamydomonadales</taxon>
        <taxon>Astrephomenaceae</taxon>
        <taxon>Astrephomene</taxon>
    </lineage>
</organism>
<feature type="region of interest" description="Disordered" evidence="1">
    <location>
        <begin position="499"/>
        <end position="543"/>
    </location>
</feature>
<feature type="non-terminal residue" evidence="3">
    <location>
        <position position="1419"/>
    </location>
</feature>
<evidence type="ECO:0000313" key="4">
    <source>
        <dbReference type="Proteomes" id="UP001054857"/>
    </source>
</evidence>
<dbReference type="InterPro" id="IPR012334">
    <property type="entry name" value="Pectin_lyas_fold"/>
</dbReference>
<dbReference type="Pfam" id="PF13229">
    <property type="entry name" value="Beta_helix"/>
    <property type="match status" value="1"/>
</dbReference>
<dbReference type="InterPro" id="IPR039448">
    <property type="entry name" value="Beta_helix"/>
</dbReference>
<feature type="compositionally biased region" description="Low complexity" evidence="1">
    <location>
        <begin position="381"/>
        <end position="410"/>
    </location>
</feature>
<feature type="region of interest" description="Disordered" evidence="1">
    <location>
        <begin position="376"/>
        <end position="423"/>
    </location>
</feature>
<dbReference type="EMBL" id="BMAR01000042">
    <property type="protein sequence ID" value="GFR50832.1"/>
    <property type="molecule type" value="Genomic_DNA"/>
</dbReference>
<gene>
    <name evidence="3" type="ORF">Agub_g13105</name>
</gene>
<feature type="non-terminal residue" evidence="3">
    <location>
        <position position="1"/>
    </location>
</feature>
<dbReference type="Proteomes" id="UP001054857">
    <property type="component" value="Unassembled WGS sequence"/>
</dbReference>
<comment type="caution">
    <text evidence="3">The sequence shown here is derived from an EMBL/GenBank/DDBJ whole genome shotgun (WGS) entry which is preliminary data.</text>
</comment>
<feature type="compositionally biased region" description="Low complexity" evidence="1">
    <location>
        <begin position="252"/>
        <end position="261"/>
    </location>
</feature>
<feature type="compositionally biased region" description="Polar residues" evidence="1">
    <location>
        <begin position="213"/>
        <end position="229"/>
    </location>
</feature>
<evidence type="ECO:0000256" key="1">
    <source>
        <dbReference type="SAM" id="MobiDB-lite"/>
    </source>
</evidence>
<name>A0AAD3E1M9_9CHLO</name>
<feature type="compositionally biased region" description="Low complexity" evidence="1">
    <location>
        <begin position="589"/>
        <end position="599"/>
    </location>
</feature>
<feature type="domain" description="Right handed beta helix" evidence="2">
    <location>
        <begin position="1281"/>
        <end position="1418"/>
    </location>
</feature>
<feature type="compositionally biased region" description="Basic and acidic residues" evidence="1">
    <location>
        <begin position="775"/>
        <end position="787"/>
    </location>
</feature>
<sequence length="1419" mass="141579">LSGPPEALGLSPACPAACAGPAPGLLALFHWFLVLLDRLLGCWQLSWNRRWRVSTWLGQVVQQPFSRAFLLPLECPFDPADNAAKSLGCENQPKHQEVFKWLAAEVADSLRLLRATRAVQDLDGAILGLFGLEVEHLYLEEEEEEEEQEEEQAEEQGGGEQAEEEEEAQEHSDQQQQQAVAAISPAAEGDATPRPQHHRKHSSQQQQQRQGSPVASRSPSITAAGSSSPIPRVRSRLLDPTELQQQQHRSSPLAHAAPPAAMQHIAVPSHTDPSQATTAAAASGNAPEVPATAPDCAVAAVGSAIAGTGAPAGEPGMFEQDAVMVEAEAADGPVGRGGSGRALLRAADPAVLRANAQVQRPLSPLLRDVTNGLQRVGGGANAAADAKGAPPSQRSASPPSASAPPASAAPAPRPPSESPPESFLPFEGLFGSFLQGAMRLFDNVAQGVAELGEDLNELAATTAATIRAVINDDEDLPFLSSTAAASRRLRRHRLQLLHRTPAATANGSAGAAVSNGTGSGAQSPASTASGQQPQNRGAAAAAAVVDTLGSPPAAAGQGSVVVQSPVLSPTRPQRELPQSARQTPRRKQQQAGARASRAASTSILTAAAAVTRVTPLAAVEADAPQDGIVNVQAQPHGCGADGKVDGKPGALETSAAAPGVLETPTDPAGVQASTGNPPSMTPQQPVKDTANHQEVMPLADITEAAAAAVEALSLSTEDSGAAAVAVAASLPHAAPTSPTAPPAAAAADTLETPIISSRPDEDRGDAVNADAGDAGQDKVEGSLHEPCGEQPRAVPAPLDVAMLPSNGPSELDVDSYTPAAAAVAAAAVATSPALSLASGSAGFGAAVGLVRVGSTSATSTCAASTQGPSSHTSPASSPMASSSGRSPSRKQQPFGPMGQARLGQASSTCEGPTTRKAPPPLPPPPPPPVGVGGLRVKSAAFRKGAPREALSIAAAAASHVASRSAASPSSSSAPTAPAGASTSAPSSPAPRSVVPLASGRLQELAECIDRAGPGVTIDLQGRTFSGPLAAPAMKVSATGLWLVNGQLELLPEQQLVVVAKGVRLQELIVRDTGAGTAAAAPPPPSQQPAGVASVPPVQAGSPVAGPAAAAATARPAVLVTKQSYAGGGELTLSRCRMILGPGRGIGIQIKGKGCSIVADGCHVSGSAMAAVQASDATLTLTGCTLEGGSGHGLCCRDNAVANATDCCLSRFDGACAAVRAGASLELSNCTLTGVGAAKGGGECRDGECGDDGDTRRLSSGGCSTDGHAAATTESTAGTGGSGGVGLLVEGKGSAVVARGSSLSGFRSKAAVVVTVGATANLEECKATDSLQGALVGTRGGRLLAIRCELSRHSGEGLVIGEGATADLRHCRLQGNIAAGVRVGGVGSMAVMRGCEVASNGACGVAVEAAGCASLDGCNA</sequence>
<feature type="compositionally biased region" description="Acidic residues" evidence="1">
    <location>
        <begin position="140"/>
        <end position="154"/>
    </location>
</feature>
<dbReference type="SUPFAM" id="SSF51126">
    <property type="entry name" value="Pectin lyase-like"/>
    <property type="match status" value="2"/>
</dbReference>
<feature type="region of interest" description="Disordered" evidence="1">
    <location>
        <begin position="140"/>
        <end position="291"/>
    </location>
</feature>
<feature type="region of interest" description="Disordered" evidence="1">
    <location>
        <begin position="965"/>
        <end position="993"/>
    </location>
</feature>